<comment type="caution">
    <text evidence="2">The sequence shown here is derived from an EMBL/GenBank/DDBJ whole genome shotgun (WGS) entry which is preliminary data.</text>
</comment>
<dbReference type="AlphaFoldDB" id="A0A699JXE6"/>
<evidence type="ECO:0000256" key="1">
    <source>
        <dbReference type="SAM" id="MobiDB-lite"/>
    </source>
</evidence>
<reference evidence="2" key="1">
    <citation type="journal article" date="2019" name="Sci. Rep.">
        <title>Draft genome of Tanacetum cinerariifolium, the natural source of mosquito coil.</title>
        <authorList>
            <person name="Yamashiro T."/>
            <person name="Shiraishi A."/>
            <person name="Satake H."/>
            <person name="Nakayama K."/>
        </authorList>
    </citation>
    <scope>NUCLEOTIDE SEQUENCE</scope>
</reference>
<sequence>MAMATSKVKKVNDKEQIQALVDKMKVIITEDSIRSDLCSDDAEGTAYLLNEEIFKGLARIGAKITAWNKFSSTMASAIICLVDNQKFNFSKFLQVFQDKQVEGMARHKELYIISSHTKKIFVNMKRIGAGFSGVITPLFDSIMVQATADMGDTPVETYQTPIVDQPSTSKPQKQQKPRRKQRKEAEVSHDESEDEDHVLTPFSDPLPSVEDNSILNELIVFCTSLQEHVLDLQEGKAAQAKEIATLKKNVSKLNKWRKSRSGELRRLKKFGSVRRVKSAMEKDGLVAQEDASKQGRMIEEIDQNAEILLEDETQRRTNDDEMFGVVDLDGEEVVMETTIGVKDTAAPKTYKQQKPRRKQRNEAEVSHDESEDEDHVLTPSSDPLPSVEDNSILNELIFFCTSLQEHVLDLQEAKAAQAKEIAALKKNVSKLNKWRKSRSGELRRLKKFGSVRRVKSAMEKDGLVAQEDASKQGRTIEEIDQNAEILLDDETQRRTNDDEMFGVVDLDGEEVVMETTIGVKDTAAPKTYVTKDEVTMAQALAVLKTAVPTPRAKGIVFHEQKQSQIPTVSSSKDKGKAKMIEPEVPIKRIEQMRIHEEYARKLKAIIS</sequence>
<gene>
    <name evidence="2" type="ORF">Tci_636280</name>
</gene>
<feature type="compositionally biased region" description="Basic residues" evidence="1">
    <location>
        <begin position="173"/>
        <end position="182"/>
    </location>
</feature>
<feature type="region of interest" description="Disordered" evidence="1">
    <location>
        <begin position="156"/>
        <end position="205"/>
    </location>
</feature>
<protein>
    <recommendedName>
        <fullName evidence="3">Synaptobrevin, longin-like domain protein</fullName>
    </recommendedName>
</protein>
<organism evidence="2">
    <name type="scientific">Tanacetum cinerariifolium</name>
    <name type="common">Dalmatian daisy</name>
    <name type="synonym">Chrysanthemum cinerariifolium</name>
    <dbReference type="NCBI Taxonomy" id="118510"/>
    <lineage>
        <taxon>Eukaryota</taxon>
        <taxon>Viridiplantae</taxon>
        <taxon>Streptophyta</taxon>
        <taxon>Embryophyta</taxon>
        <taxon>Tracheophyta</taxon>
        <taxon>Spermatophyta</taxon>
        <taxon>Magnoliopsida</taxon>
        <taxon>eudicotyledons</taxon>
        <taxon>Gunneridae</taxon>
        <taxon>Pentapetalae</taxon>
        <taxon>asterids</taxon>
        <taxon>campanulids</taxon>
        <taxon>Asterales</taxon>
        <taxon>Asteraceae</taxon>
        <taxon>Asteroideae</taxon>
        <taxon>Anthemideae</taxon>
        <taxon>Anthemidinae</taxon>
        <taxon>Tanacetum</taxon>
    </lineage>
</organism>
<proteinExistence type="predicted"/>
<evidence type="ECO:0008006" key="3">
    <source>
        <dbReference type="Google" id="ProtNLM"/>
    </source>
</evidence>
<dbReference type="EMBL" id="BKCJ010460675">
    <property type="protein sequence ID" value="GFA64308.1"/>
    <property type="molecule type" value="Genomic_DNA"/>
</dbReference>
<feature type="region of interest" description="Disordered" evidence="1">
    <location>
        <begin position="338"/>
        <end position="386"/>
    </location>
</feature>
<name>A0A699JXE6_TANCI</name>
<evidence type="ECO:0000313" key="2">
    <source>
        <dbReference type="EMBL" id="GFA64308.1"/>
    </source>
</evidence>
<accession>A0A699JXE6</accession>